<dbReference type="InterPro" id="IPR051021">
    <property type="entry name" value="Mito_Ser/Thr_phosphatase"/>
</dbReference>
<dbReference type="Proteomes" id="UP000484015">
    <property type="component" value="Unassembled WGS sequence"/>
</dbReference>
<dbReference type="CDD" id="cd07067">
    <property type="entry name" value="HP_PGM_like"/>
    <property type="match status" value="1"/>
</dbReference>
<dbReference type="EMBL" id="WNLA01000003">
    <property type="protein sequence ID" value="MTW01782.1"/>
    <property type="molecule type" value="Genomic_DNA"/>
</dbReference>
<evidence type="ECO:0000313" key="2">
    <source>
        <dbReference type="EMBL" id="MTW01782.1"/>
    </source>
</evidence>
<dbReference type="Pfam" id="PF00300">
    <property type="entry name" value="His_Phos_1"/>
    <property type="match status" value="2"/>
</dbReference>
<dbReference type="SMART" id="SM00855">
    <property type="entry name" value="PGAM"/>
    <property type="match status" value="1"/>
</dbReference>
<dbReference type="GO" id="GO:0016787">
    <property type="term" value="F:hydrolase activity"/>
    <property type="evidence" value="ECO:0007669"/>
    <property type="project" value="UniProtKB-KW"/>
</dbReference>
<keyword evidence="3" id="KW-1185">Reference proteome</keyword>
<organism evidence="2 3">
    <name type="scientific">Pseudoduganella ginsengisoli</name>
    <dbReference type="NCBI Taxonomy" id="1462440"/>
    <lineage>
        <taxon>Bacteria</taxon>
        <taxon>Pseudomonadati</taxon>
        <taxon>Pseudomonadota</taxon>
        <taxon>Betaproteobacteria</taxon>
        <taxon>Burkholderiales</taxon>
        <taxon>Oxalobacteraceae</taxon>
        <taxon>Telluria group</taxon>
        <taxon>Pseudoduganella</taxon>
    </lineage>
</organism>
<evidence type="ECO:0000313" key="3">
    <source>
        <dbReference type="Proteomes" id="UP000484015"/>
    </source>
</evidence>
<dbReference type="AlphaFoldDB" id="A0A6L6PYK5"/>
<accession>A0A6L6PYK5</accession>
<reference evidence="2 3" key="1">
    <citation type="submission" date="2019-11" db="EMBL/GenBank/DDBJ databases">
        <title>Type strains purchased from KCTC, JCM and DSMZ.</title>
        <authorList>
            <person name="Lu H."/>
        </authorList>
    </citation>
    <scope>NUCLEOTIDE SEQUENCE [LARGE SCALE GENOMIC DNA]</scope>
    <source>
        <strain evidence="2 3">KCTC 42409</strain>
    </source>
</reference>
<dbReference type="RefSeq" id="WP_155438192.1">
    <property type="nucleotide sequence ID" value="NZ_WNLA01000003.1"/>
</dbReference>
<comment type="caution">
    <text evidence="2">The sequence shown here is derived from an EMBL/GenBank/DDBJ whole genome shotgun (WGS) entry which is preliminary data.</text>
</comment>
<dbReference type="SUPFAM" id="SSF53254">
    <property type="entry name" value="Phosphoglycerate mutase-like"/>
    <property type="match status" value="1"/>
</dbReference>
<proteinExistence type="predicted"/>
<gene>
    <name evidence="2" type="ORF">GM668_06735</name>
</gene>
<sequence>MGQIYLVRHGQASFGAANYDQLSKLGFEQARLLGQWFGNCHQTFEKVVCGGMVRHRQTADSCMGALPRQALVDTEWVTDPGFAEFNHVEVIVKHCPEFASPEQFKAYVAQQPDQKYVFEHVFVAAMERWMSGRHDGDYTETWQGFQDRCAAALKRLTDDAETAESSTIVFTSGGVISALCKHLLELPDRKTMELNWTIANGSVTKLQHRRGRTSLAYLNNFSHLEWLGENGSVTYR</sequence>
<keyword evidence="1" id="KW-0378">Hydrolase</keyword>
<dbReference type="InterPro" id="IPR029033">
    <property type="entry name" value="His_PPase_superfam"/>
</dbReference>
<name>A0A6L6PYK5_9BURK</name>
<dbReference type="InterPro" id="IPR013078">
    <property type="entry name" value="His_Pase_superF_clade-1"/>
</dbReference>
<dbReference type="PANTHER" id="PTHR20935:SF0">
    <property type="entry name" value="SERINE_THREONINE-PROTEIN PHOSPHATASE PGAM5, MITOCHONDRIAL"/>
    <property type="match status" value="1"/>
</dbReference>
<protein>
    <submittedName>
        <fullName evidence="2">Histidine phosphatase family protein</fullName>
    </submittedName>
</protein>
<evidence type="ECO:0000256" key="1">
    <source>
        <dbReference type="ARBA" id="ARBA00022801"/>
    </source>
</evidence>
<dbReference type="Gene3D" id="3.40.50.1240">
    <property type="entry name" value="Phosphoglycerate mutase-like"/>
    <property type="match status" value="1"/>
</dbReference>
<dbReference type="OrthoDB" id="280692at2"/>
<dbReference type="PANTHER" id="PTHR20935">
    <property type="entry name" value="PHOSPHOGLYCERATE MUTASE-RELATED"/>
    <property type="match status" value="1"/>
</dbReference>